<name>A0AAN7UFL8_9PEZI</name>
<dbReference type="AlphaFoldDB" id="A0AAN7UFL8"/>
<reference evidence="1 2" key="1">
    <citation type="submission" date="2023-10" db="EMBL/GenBank/DDBJ databases">
        <title>Draft genome sequence of Xylaria bambusicola isolate GMP-LS, the root and basal stem rot pathogen of sugarcane in Indonesia.</title>
        <authorList>
            <person name="Selvaraj P."/>
            <person name="Muralishankar V."/>
            <person name="Muruganantham S."/>
            <person name="Sp S."/>
            <person name="Haryani S."/>
            <person name="Lau K.J.X."/>
            <person name="Naqvi N.I."/>
        </authorList>
    </citation>
    <scope>NUCLEOTIDE SEQUENCE [LARGE SCALE GENOMIC DNA]</scope>
    <source>
        <strain evidence="1">GMP-LS</strain>
    </source>
</reference>
<dbReference type="EMBL" id="JAWHQM010000007">
    <property type="protein sequence ID" value="KAK5628063.1"/>
    <property type="molecule type" value="Genomic_DNA"/>
</dbReference>
<keyword evidence="2" id="KW-1185">Reference proteome</keyword>
<gene>
    <name evidence="1" type="ORF">RRF57_003778</name>
</gene>
<comment type="caution">
    <text evidence="1">The sequence shown here is derived from an EMBL/GenBank/DDBJ whole genome shotgun (WGS) entry which is preliminary data.</text>
</comment>
<proteinExistence type="predicted"/>
<protein>
    <submittedName>
        <fullName evidence="1">Uncharacterized protein</fullName>
    </submittedName>
</protein>
<dbReference type="Proteomes" id="UP001305414">
    <property type="component" value="Unassembled WGS sequence"/>
</dbReference>
<sequence>MPNYQTAVFGPTAHGAISSCFQKALGLDITAATAIFIDDVIRIDGESMQPDIRTSICSYSCFTNIALC</sequence>
<accession>A0AAN7UFL8</accession>
<evidence type="ECO:0000313" key="1">
    <source>
        <dbReference type="EMBL" id="KAK5628063.1"/>
    </source>
</evidence>
<organism evidence="1 2">
    <name type="scientific">Xylaria bambusicola</name>
    <dbReference type="NCBI Taxonomy" id="326684"/>
    <lineage>
        <taxon>Eukaryota</taxon>
        <taxon>Fungi</taxon>
        <taxon>Dikarya</taxon>
        <taxon>Ascomycota</taxon>
        <taxon>Pezizomycotina</taxon>
        <taxon>Sordariomycetes</taxon>
        <taxon>Xylariomycetidae</taxon>
        <taxon>Xylariales</taxon>
        <taxon>Xylariaceae</taxon>
        <taxon>Xylaria</taxon>
    </lineage>
</organism>
<evidence type="ECO:0000313" key="2">
    <source>
        <dbReference type="Proteomes" id="UP001305414"/>
    </source>
</evidence>